<gene>
    <name evidence="4" type="ORF">C8P70_10779</name>
</gene>
<organism evidence="4 5">
    <name type="scientific">Myroides indicus</name>
    <dbReference type="NCBI Taxonomy" id="1323422"/>
    <lineage>
        <taxon>Bacteria</taxon>
        <taxon>Pseudomonadati</taxon>
        <taxon>Bacteroidota</taxon>
        <taxon>Flavobacteriia</taxon>
        <taxon>Flavobacteriales</taxon>
        <taxon>Flavobacteriaceae</taxon>
        <taxon>Myroides</taxon>
    </lineage>
</organism>
<feature type="coiled-coil region" evidence="2">
    <location>
        <begin position="92"/>
        <end position="119"/>
    </location>
</feature>
<dbReference type="CDD" id="cd00093">
    <property type="entry name" value="HTH_XRE"/>
    <property type="match status" value="1"/>
</dbReference>
<keyword evidence="2" id="KW-0175">Coiled coil</keyword>
<keyword evidence="5" id="KW-1185">Reference proteome</keyword>
<dbReference type="Pfam" id="PF01381">
    <property type="entry name" value="HTH_3"/>
    <property type="match status" value="1"/>
</dbReference>
<dbReference type="Gene3D" id="1.10.260.40">
    <property type="entry name" value="lambda repressor-like DNA-binding domains"/>
    <property type="match status" value="1"/>
</dbReference>
<dbReference type="PROSITE" id="PS50943">
    <property type="entry name" value="HTH_CROC1"/>
    <property type="match status" value="1"/>
</dbReference>
<evidence type="ECO:0000256" key="1">
    <source>
        <dbReference type="ARBA" id="ARBA00023125"/>
    </source>
</evidence>
<dbReference type="AlphaFoldDB" id="A0A4R7EZZ6"/>
<dbReference type="Proteomes" id="UP000295215">
    <property type="component" value="Unassembled WGS sequence"/>
</dbReference>
<evidence type="ECO:0000256" key="2">
    <source>
        <dbReference type="SAM" id="Coils"/>
    </source>
</evidence>
<dbReference type="PANTHER" id="PTHR46558:SF4">
    <property type="entry name" value="DNA-BIDING PHAGE PROTEIN"/>
    <property type="match status" value="1"/>
</dbReference>
<dbReference type="SUPFAM" id="SSF47413">
    <property type="entry name" value="lambda repressor-like DNA-binding domains"/>
    <property type="match status" value="1"/>
</dbReference>
<name>A0A4R7EZZ6_9FLAO</name>
<dbReference type="GO" id="GO:0003677">
    <property type="term" value="F:DNA binding"/>
    <property type="evidence" value="ECO:0007669"/>
    <property type="project" value="UniProtKB-KW"/>
</dbReference>
<reference evidence="4 5" key="1">
    <citation type="submission" date="2019-03" db="EMBL/GenBank/DDBJ databases">
        <title>Genomic Encyclopedia of Archaeal and Bacterial Type Strains, Phase II (KMG-II): from individual species to whole genera.</title>
        <authorList>
            <person name="Goeker M."/>
        </authorList>
    </citation>
    <scope>NUCLEOTIDE SEQUENCE [LARGE SCALE GENOMIC DNA]</scope>
    <source>
        <strain evidence="4 5">DSM 28213</strain>
    </source>
</reference>
<sequence length="126" mass="14834">MSVVSKIKRYREARNFTQNYMAEQLDISQNTYSKIESGTIKLTVDRLEQISDLLNVPIEDILSSSDDQHFNFHNSTIEKFYGYIENIQEDNKELLNTTIQILNEQINYLRKENENLIAIISKNNRD</sequence>
<protein>
    <submittedName>
        <fullName evidence="4">DNA-binding XRE family transcriptional regulator</fullName>
    </submittedName>
</protein>
<dbReference type="EMBL" id="SOAG01000007">
    <property type="protein sequence ID" value="TDS62110.1"/>
    <property type="molecule type" value="Genomic_DNA"/>
</dbReference>
<evidence type="ECO:0000259" key="3">
    <source>
        <dbReference type="PROSITE" id="PS50943"/>
    </source>
</evidence>
<feature type="domain" description="HTH cro/C1-type" evidence="3">
    <location>
        <begin position="7"/>
        <end position="61"/>
    </location>
</feature>
<dbReference type="InterPro" id="IPR001387">
    <property type="entry name" value="Cro/C1-type_HTH"/>
</dbReference>
<keyword evidence="1 4" id="KW-0238">DNA-binding</keyword>
<dbReference type="OrthoDB" id="1122522at2"/>
<accession>A0A4R7EZZ6</accession>
<evidence type="ECO:0000313" key="5">
    <source>
        <dbReference type="Proteomes" id="UP000295215"/>
    </source>
</evidence>
<dbReference type="SMART" id="SM00530">
    <property type="entry name" value="HTH_XRE"/>
    <property type="match status" value="1"/>
</dbReference>
<comment type="caution">
    <text evidence="4">The sequence shown here is derived from an EMBL/GenBank/DDBJ whole genome shotgun (WGS) entry which is preliminary data.</text>
</comment>
<dbReference type="InterPro" id="IPR010982">
    <property type="entry name" value="Lambda_DNA-bd_dom_sf"/>
</dbReference>
<evidence type="ECO:0000313" key="4">
    <source>
        <dbReference type="EMBL" id="TDS62110.1"/>
    </source>
</evidence>
<dbReference type="RefSeq" id="WP_133712121.1">
    <property type="nucleotide sequence ID" value="NZ_SOAG01000007.1"/>
</dbReference>
<proteinExistence type="predicted"/>
<dbReference type="PANTHER" id="PTHR46558">
    <property type="entry name" value="TRACRIPTIONAL REGULATORY PROTEIN-RELATED-RELATED"/>
    <property type="match status" value="1"/>
</dbReference>